<dbReference type="Pfam" id="PF01551">
    <property type="entry name" value="Peptidase_M23"/>
    <property type="match status" value="1"/>
</dbReference>
<dbReference type="PANTHER" id="PTHR21666:SF270">
    <property type="entry name" value="MUREIN HYDROLASE ACTIVATOR ENVC"/>
    <property type="match status" value="1"/>
</dbReference>
<organism evidence="2 3">
    <name type="scientific">Bacillus salitolerans</name>
    <dbReference type="NCBI Taxonomy" id="1437434"/>
    <lineage>
        <taxon>Bacteria</taxon>
        <taxon>Bacillati</taxon>
        <taxon>Bacillota</taxon>
        <taxon>Bacilli</taxon>
        <taxon>Bacillales</taxon>
        <taxon>Bacillaceae</taxon>
        <taxon>Bacillus</taxon>
    </lineage>
</organism>
<dbReference type="CDD" id="cd12797">
    <property type="entry name" value="M23_peptidase"/>
    <property type="match status" value="1"/>
</dbReference>
<dbReference type="SUPFAM" id="SSF53955">
    <property type="entry name" value="Lysozyme-like"/>
    <property type="match status" value="1"/>
</dbReference>
<sequence length="642" mass="71729">MAQPEHDDNRSAVKSFAEQQAKKAGKKALKKLAKKGAQAAAKLALKVGAGVLKALLGILAGLGLPAVLVIAGSILLVLIIMIISSFMFSSGEGLDTESKALYEYMVQQSNNTVDMNRPEQRKYRVPVELLAAAIQVDVYTKEYENEEKKLIRLMATTLKPTFEYEEYEEWTETKSKVCTDGVCTPVSEPIKEDQYVEKITFVNAWNLNATYDYKEVISDWKEVVITRYETDTVTEKKQVTGLDDKGNKTTIEIDIETEIERKIETYTYTRTKRYEIEASTEKEDYSLFDQMLNSIGYGYKDKQLIESLYDLNGGPINYTNWLNSMGLGDSFIDFNGTIIPGGNVPAQYMPYYLDAAKTYNVDWYVLASLHFVETGFSTHPSMISSVGAVGHFQFMKKTWVGWNIGGGTRLGDLDIPDHILMDPSMIARYGGYGTDANNDGKADPWDIADSVHTAAKMLSANGYATDKRKAIWHYNRAEWYVDKVLKYAEQFHMAATYMPGGDVPPMTAGAFMRPTTGEITSLYGKRGGGHHNGVDIGKGGRTQDVPIVSVADGKVSRSYYSDTYGNVVYIRHEIEGVPYETVYAHMTGRAVSVGQEVQKGQFLGNMGNTGRSFGAHLHFEIHSPEWNSSKTYKLNPEFYIPF</sequence>
<name>A0ABW4LMF3_9BACI</name>
<evidence type="ECO:0000259" key="1">
    <source>
        <dbReference type="Pfam" id="PF01551"/>
    </source>
</evidence>
<keyword evidence="3" id="KW-1185">Reference proteome</keyword>
<feature type="domain" description="M23ase beta-sheet core" evidence="1">
    <location>
        <begin position="530"/>
        <end position="623"/>
    </location>
</feature>
<dbReference type="InterPro" id="IPR050570">
    <property type="entry name" value="Cell_wall_metabolism_enzyme"/>
</dbReference>
<proteinExistence type="predicted"/>
<dbReference type="PANTHER" id="PTHR21666">
    <property type="entry name" value="PEPTIDASE-RELATED"/>
    <property type="match status" value="1"/>
</dbReference>
<dbReference type="RefSeq" id="WP_377927430.1">
    <property type="nucleotide sequence ID" value="NZ_JBHUEM010000005.1"/>
</dbReference>
<dbReference type="EMBL" id="JBHUEM010000005">
    <property type="protein sequence ID" value="MFD1736282.1"/>
    <property type="molecule type" value="Genomic_DNA"/>
</dbReference>
<dbReference type="InterPro" id="IPR016047">
    <property type="entry name" value="M23ase_b-sheet_dom"/>
</dbReference>
<evidence type="ECO:0000313" key="2">
    <source>
        <dbReference type="EMBL" id="MFD1736282.1"/>
    </source>
</evidence>
<gene>
    <name evidence="2" type="ORF">ACFSCX_06845</name>
</gene>
<accession>A0ABW4LMF3</accession>
<comment type="caution">
    <text evidence="2">The sequence shown here is derived from an EMBL/GenBank/DDBJ whole genome shotgun (WGS) entry which is preliminary data.</text>
</comment>
<dbReference type="InterPro" id="IPR011055">
    <property type="entry name" value="Dup_hybrid_motif"/>
</dbReference>
<dbReference type="InterPro" id="IPR023346">
    <property type="entry name" value="Lysozyme-like_dom_sf"/>
</dbReference>
<dbReference type="SUPFAM" id="SSF51261">
    <property type="entry name" value="Duplicated hybrid motif"/>
    <property type="match status" value="1"/>
</dbReference>
<dbReference type="Proteomes" id="UP001597214">
    <property type="component" value="Unassembled WGS sequence"/>
</dbReference>
<protein>
    <submittedName>
        <fullName evidence="2">Peptidoglycan DD-metalloendopeptidase family protein</fullName>
    </submittedName>
</protein>
<dbReference type="Gene3D" id="2.70.70.10">
    <property type="entry name" value="Glucose Permease (Domain IIA)"/>
    <property type="match status" value="1"/>
</dbReference>
<reference evidence="3" key="1">
    <citation type="journal article" date="2019" name="Int. J. Syst. Evol. Microbiol.">
        <title>The Global Catalogue of Microorganisms (GCM) 10K type strain sequencing project: providing services to taxonomists for standard genome sequencing and annotation.</title>
        <authorList>
            <consortium name="The Broad Institute Genomics Platform"/>
            <consortium name="The Broad Institute Genome Sequencing Center for Infectious Disease"/>
            <person name="Wu L."/>
            <person name="Ma J."/>
        </authorList>
    </citation>
    <scope>NUCLEOTIDE SEQUENCE [LARGE SCALE GENOMIC DNA]</scope>
    <source>
        <strain evidence="3">CCUG 49339</strain>
    </source>
</reference>
<evidence type="ECO:0000313" key="3">
    <source>
        <dbReference type="Proteomes" id="UP001597214"/>
    </source>
</evidence>
<dbReference type="CDD" id="cd13399">
    <property type="entry name" value="Slt35-like"/>
    <property type="match status" value="1"/>
</dbReference>
<dbReference type="Gene3D" id="1.10.530.10">
    <property type="match status" value="1"/>
</dbReference>